<feature type="signal peptide" evidence="1">
    <location>
        <begin position="1"/>
        <end position="24"/>
    </location>
</feature>
<proteinExistence type="predicted"/>
<reference evidence="3" key="1">
    <citation type="journal article" date="2019" name="Int. J. Syst. Evol. Microbiol.">
        <title>The Global Catalogue of Microorganisms (GCM) 10K type strain sequencing project: providing services to taxonomists for standard genome sequencing and annotation.</title>
        <authorList>
            <consortium name="The Broad Institute Genomics Platform"/>
            <consortium name="The Broad Institute Genome Sequencing Center for Infectious Disease"/>
            <person name="Wu L."/>
            <person name="Ma J."/>
        </authorList>
    </citation>
    <scope>NUCLEOTIDE SEQUENCE [LARGE SCALE GENOMIC DNA]</scope>
    <source>
        <strain evidence="3">JCM 6835</strain>
    </source>
</reference>
<accession>A0ABP6E325</accession>
<dbReference type="Gene3D" id="3.40.33.10">
    <property type="entry name" value="CAP"/>
    <property type="match status" value="1"/>
</dbReference>
<evidence type="ECO:0000256" key="1">
    <source>
        <dbReference type="SAM" id="SignalP"/>
    </source>
</evidence>
<organism evidence="2 3">
    <name type="scientific">Nonomuraea recticatena</name>
    <dbReference type="NCBI Taxonomy" id="46178"/>
    <lineage>
        <taxon>Bacteria</taxon>
        <taxon>Bacillati</taxon>
        <taxon>Actinomycetota</taxon>
        <taxon>Actinomycetes</taxon>
        <taxon>Streptosporangiales</taxon>
        <taxon>Streptosporangiaceae</taxon>
        <taxon>Nonomuraea</taxon>
    </lineage>
</organism>
<sequence length="256" mass="27648">MRRTSHLQLAAITAASSLAFSAPAAQSSAQAPASAAARLTPAGTQQQCEHENLILRPMSEFPNTPIGRANSRRQATHIEYALLCMVNAERARLAKAMGWLIPQARIPKSIGRPGRPSKPGLGGAAARHLRDSLALRWWGRVTPGKNCIPQKEKPELCDSHINPQNNSTPHGRAAETTFPGGCKGWSVAENTYVGWGQQHVTPRAAFEAWRKSFPHYKNMIQGGEYMVVSVALGSADPDAGSTVPAVTYVQMFGSCW</sequence>
<comment type="caution">
    <text evidence="2">The sequence shown here is derived from an EMBL/GenBank/DDBJ whole genome shotgun (WGS) entry which is preliminary data.</text>
</comment>
<dbReference type="Proteomes" id="UP001501666">
    <property type="component" value="Unassembled WGS sequence"/>
</dbReference>
<keyword evidence="1" id="KW-0732">Signal</keyword>
<dbReference type="InterPro" id="IPR035940">
    <property type="entry name" value="CAP_sf"/>
</dbReference>
<evidence type="ECO:0000313" key="2">
    <source>
        <dbReference type="EMBL" id="GAA2657569.1"/>
    </source>
</evidence>
<name>A0ABP6E325_9ACTN</name>
<dbReference type="EMBL" id="BAAATE010000006">
    <property type="protein sequence ID" value="GAA2657569.1"/>
    <property type="molecule type" value="Genomic_DNA"/>
</dbReference>
<feature type="chain" id="PRO_5046650172" description="CAP domain-containing protein" evidence="1">
    <location>
        <begin position="25"/>
        <end position="256"/>
    </location>
</feature>
<evidence type="ECO:0000313" key="3">
    <source>
        <dbReference type="Proteomes" id="UP001501666"/>
    </source>
</evidence>
<keyword evidence="3" id="KW-1185">Reference proteome</keyword>
<gene>
    <name evidence="2" type="ORF">GCM10010412_028330</name>
</gene>
<protein>
    <recommendedName>
        <fullName evidence="4">CAP domain-containing protein</fullName>
    </recommendedName>
</protein>
<evidence type="ECO:0008006" key="4">
    <source>
        <dbReference type="Google" id="ProtNLM"/>
    </source>
</evidence>